<evidence type="ECO:0000313" key="4">
    <source>
        <dbReference type="EMBL" id="CCK68655.1"/>
    </source>
</evidence>
<dbReference type="Gene3D" id="2.130.10.10">
    <property type="entry name" value="YVTN repeat-like/Quinoprotein amine dehydrogenase"/>
    <property type="match status" value="2"/>
</dbReference>
<dbReference type="GO" id="GO:0019905">
    <property type="term" value="F:syntaxin binding"/>
    <property type="evidence" value="ECO:0007669"/>
    <property type="project" value="TreeGrafter"/>
</dbReference>
<dbReference type="GO" id="GO:0005096">
    <property type="term" value="F:GTPase activator activity"/>
    <property type="evidence" value="ECO:0007669"/>
    <property type="project" value="TreeGrafter"/>
</dbReference>
<reference evidence="5" key="2">
    <citation type="submission" date="2012-08" db="EMBL/GenBank/DDBJ databases">
        <title>Genome sequence of Kazachstania naganishii.</title>
        <authorList>
            <person name="Gordon J.L."/>
            <person name="Armisen D."/>
            <person name="Proux-Wera E."/>
            <person name="OhEigeartaigh S.S."/>
            <person name="Byrne K.P."/>
            <person name="Wolfe K.H."/>
        </authorList>
    </citation>
    <scope>NUCLEOTIDE SEQUENCE [LARGE SCALE GENOMIC DNA]</scope>
    <source>
        <strain evidence="5">ATCC MYA-139 / BCRC 22969 / CBS 8797 / CCRC 22969 / KCTC 17520 / NBRC 10181 / NCYC 3082</strain>
    </source>
</reference>
<dbReference type="GO" id="GO:0005886">
    <property type="term" value="C:plasma membrane"/>
    <property type="evidence" value="ECO:0007669"/>
    <property type="project" value="TreeGrafter"/>
</dbReference>
<dbReference type="OrthoDB" id="19944at2759"/>
<dbReference type="SUPFAM" id="SSF50978">
    <property type="entry name" value="WD40 repeat-like"/>
    <property type="match status" value="2"/>
</dbReference>
<evidence type="ECO:0000256" key="1">
    <source>
        <dbReference type="ARBA" id="ARBA00008070"/>
    </source>
</evidence>
<dbReference type="STRING" id="1071383.J7R1G5"/>
<dbReference type="GeneID" id="34524305"/>
<dbReference type="InterPro" id="IPR001680">
    <property type="entry name" value="WD40_rpt"/>
</dbReference>
<dbReference type="Proteomes" id="UP000006310">
    <property type="component" value="Chromosome 2"/>
</dbReference>
<dbReference type="KEGG" id="kng:KNAG_0B02130"/>
<feature type="domain" description="Lethal giant larvae (Lgl)-like C-terminal" evidence="3">
    <location>
        <begin position="533"/>
        <end position="919"/>
    </location>
</feature>
<accession>J7R1G5</accession>
<dbReference type="HOGENOM" id="CLU_006030_0_0_1"/>
<dbReference type="GO" id="GO:0045159">
    <property type="term" value="F:myosin II binding"/>
    <property type="evidence" value="ECO:0007669"/>
    <property type="project" value="TreeGrafter"/>
</dbReference>
<dbReference type="OMA" id="ATENPCL"/>
<dbReference type="SMART" id="SM00320">
    <property type="entry name" value="WD40"/>
    <property type="match status" value="6"/>
</dbReference>
<dbReference type="GO" id="GO:0006893">
    <property type="term" value="P:Golgi to plasma membrane transport"/>
    <property type="evidence" value="ECO:0007669"/>
    <property type="project" value="TreeGrafter"/>
</dbReference>
<dbReference type="GO" id="GO:0006887">
    <property type="term" value="P:exocytosis"/>
    <property type="evidence" value="ECO:0007669"/>
    <property type="project" value="UniProtKB-KW"/>
</dbReference>
<dbReference type="eggNOG" id="KOG1983">
    <property type="taxonomic scope" value="Eukaryota"/>
</dbReference>
<sequence>MVDKRDLSPISKMFKVGRFSEKTIRKASETITGGEDSSDRTLAGLLKVVAVNQYGLRGKVIKLAYDSVQGLMAAATDAGEIHIFGQQQIDVKLNTDREAQAREMVFVNGRYLTLVDTKDRIITISLESKTFLKSSLLPASVSCIATDPMLTWILLGLEDGTVIPYDVAECTLSNYIVKNWQVIKFFKESKSSKVISLQWNPRDLNTILISYSHVSMTYSLTERKIKQHFIYNIPPFAPGGDYSTNVKIKRTPKVIQSLFHPNSLFILTIHSDNSLVFWDANTGTLIEARTLFDDGINIPVPGLQSKDVIPSLPHIKKATWLCERDSEYTALLIANGPSDTDSNSQSLTLMDFGKTPLYSLNSYESVSNYFINAKRQKLFPILNSSPVKDILPMATSSPFFNGAHDPKVISVLLENGEIETLFYPIGVFASTTSLFPQGLDWVRPISTLVYGVSISEESWLNMTAVAPPSTCVLTGGIPSKKVVPVRKKSSSLLFTGHSNGSVRIWNTMIGVGDNNTVFEVNAADVLNAAHSKSVEMISFSPENLSMAVAIKTGDVVVYKFGDNEYYSVDDGFQDEKLATKFRRFSLNDFTASVVDVSDRAPLQLKFGFMPQIAIKSQKRNVTALCISNIEFLAISYDDSSLIVIDQRNSEVIFDKRLKELNDLKTSNYVTSLNFSIMVCGEDNYSSILLLCGTNTGSIAVFKVLPHKDSFRQDYVKAIQNIVPGGVKKICTLNEITSDSCDATMWVMSKLVQGPMINGYIIALGAKDLCLFRVGKTKKTVKSFDVPIRDAGVCSTRTNNGSTKISVFVLLLTDGSLKILSLPDMKLINTLQHPSSLDGIRDSSILNTGEILVRNGRYHASLLSIFAEDQITKVPSNSDIIFSADASLPNRPQVNSLQWMRGTGYITEKQISDLFAVKLRQFNSGQSPVLLPAVGVFGGGESNTNRGLNRADSTKRYSLTNDILKKSSPSTPKRYSLTNNLFRKASRRMERHWDSVEDKIDDYTTDLGEGLNDMVQDTGKGVVRSSFM</sequence>
<dbReference type="GO" id="GO:0005737">
    <property type="term" value="C:cytoplasm"/>
    <property type="evidence" value="ECO:0007669"/>
    <property type="project" value="TreeGrafter"/>
</dbReference>
<keyword evidence="5" id="KW-1185">Reference proteome</keyword>
<dbReference type="PANTHER" id="PTHR10241:SF25">
    <property type="entry name" value="TOMOSYN, ISOFORM C"/>
    <property type="match status" value="1"/>
</dbReference>
<comment type="similarity">
    <text evidence="1">Belongs to the WD repeat L(2)GL family.</text>
</comment>
<dbReference type="InterPro" id="IPR015943">
    <property type="entry name" value="WD40/YVTN_repeat-like_dom_sf"/>
</dbReference>
<dbReference type="RefSeq" id="XP_022462901.1">
    <property type="nucleotide sequence ID" value="XM_022611498.1"/>
</dbReference>
<gene>
    <name evidence="4" type="primary">KNAG0B02130</name>
    <name evidence="4" type="ordered locus">KNAG_0B02130</name>
</gene>
<dbReference type="AlphaFoldDB" id="J7R1G5"/>
<dbReference type="InterPro" id="IPR013905">
    <property type="entry name" value="Lgl_C_dom"/>
</dbReference>
<dbReference type="PANTHER" id="PTHR10241">
    <property type="entry name" value="LETHAL 2 GIANT LARVAE PROTEIN"/>
    <property type="match status" value="1"/>
</dbReference>
<dbReference type="InterPro" id="IPR036322">
    <property type="entry name" value="WD40_repeat_dom_sf"/>
</dbReference>
<name>J7R1G5_HUIN7</name>
<dbReference type="Pfam" id="PF08596">
    <property type="entry name" value="Lgl_C"/>
    <property type="match status" value="1"/>
</dbReference>
<evidence type="ECO:0000256" key="2">
    <source>
        <dbReference type="ARBA" id="ARBA00022483"/>
    </source>
</evidence>
<protein>
    <recommendedName>
        <fullName evidence="3">Lethal giant larvae (Lgl)-like C-terminal domain-containing protein</fullName>
    </recommendedName>
</protein>
<keyword evidence="2" id="KW-0268">Exocytosis</keyword>
<evidence type="ECO:0000259" key="3">
    <source>
        <dbReference type="Pfam" id="PF08596"/>
    </source>
</evidence>
<proteinExistence type="inferred from homology"/>
<organism evidence="4 5">
    <name type="scientific">Huiozyma naganishii (strain ATCC MYA-139 / BCRC 22969 / CBS 8797 / KCTC 17520 / NBRC 10181 / NCYC 3082 / Yp74L-3)</name>
    <name type="common">Yeast</name>
    <name type="synonym">Kazachstania naganishii</name>
    <dbReference type="NCBI Taxonomy" id="1071383"/>
    <lineage>
        <taxon>Eukaryota</taxon>
        <taxon>Fungi</taxon>
        <taxon>Dikarya</taxon>
        <taxon>Ascomycota</taxon>
        <taxon>Saccharomycotina</taxon>
        <taxon>Saccharomycetes</taxon>
        <taxon>Saccharomycetales</taxon>
        <taxon>Saccharomycetaceae</taxon>
        <taxon>Huiozyma</taxon>
    </lineage>
</organism>
<evidence type="ECO:0000313" key="5">
    <source>
        <dbReference type="Proteomes" id="UP000006310"/>
    </source>
</evidence>
<reference evidence="4 5" key="1">
    <citation type="journal article" date="2011" name="Proc. Natl. Acad. Sci. U.S.A.">
        <title>Evolutionary erosion of yeast sex chromosomes by mating-type switching accidents.</title>
        <authorList>
            <person name="Gordon J.L."/>
            <person name="Armisen D."/>
            <person name="Proux-Wera E."/>
            <person name="Oheigeartaigh S.S."/>
            <person name="Byrne K.P."/>
            <person name="Wolfe K.H."/>
        </authorList>
    </citation>
    <scope>NUCLEOTIDE SEQUENCE [LARGE SCALE GENOMIC DNA]</scope>
    <source>
        <strain evidence="5">ATCC MYA-139 / BCRC 22969 / CBS 8797 / CCRC 22969 / KCTC 17520 / NBRC 10181 / NCYC 3082</strain>
    </source>
</reference>
<dbReference type="EMBL" id="HE978315">
    <property type="protein sequence ID" value="CCK68655.1"/>
    <property type="molecule type" value="Genomic_DNA"/>
</dbReference>